<dbReference type="Proteomes" id="UP000762676">
    <property type="component" value="Unassembled WGS sequence"/>
</dbReference>
<dbReference type="SUPFAM" id="SSF54695">
    <property type="entry name" value="POZ domain"/>
    <property type="match status" value="1"/>
</dbReference>
<dbReference type="GO" id="GO:0001508">
    <property type="term" value="P:action potential"/>
    <property type="evidence" value="ECO:0007669"/>
    <property type="project" value="TreeGrafter"/>
</dbReference>
<dbReference type="InterPro" id="IPR003131">
    <property type="entry name" value="T1-type_BTB"/>
</dbReference>
<proteinExistence type="predicted"/>
<dbReference type="InterPro" id="IPR011333">
    <property type="entry name" value="SKP1/BTB/POZ_sf"/>
</dbReference>
<evidence type="ECO:0000256" key="7">
    <source>
        <dbReference type="ARBA" id="ARBA00023303"/>
    </source>
</evidence>
<accession>A0AAV4GYM6</accession>
<dbReference type="PANTHER" id="PTHR11537">
    <property type="entry name" value="VOLTAGE-GATED POTASSIUM CHANNEL"/>
    <property type="match status" value="1"/>
</dbReference>
<dbReference type="GO" id="GO:0051260">
    <property type="term" value="P:protein homooligomerization"/>
    <property type="evidence" value="ECO:0007669"/>
    <property type="project" value="InterPro"/>
</dbReference>
<comment type="subcellular location">
    <subcellularLocation>
        <location evidence="1">Membrane</location>
        <topology evidence="1">Multi-pass membrane protein</topology>
    </subcellularLocation>
</comment>
<evidence type="ECO:0000256" key="1">
    <source>
        <dbReference type="ARBA" id="ARBA00004141"/>
    </source>
</evidence>
<organism evidence="10 11">
    <name type="scientific">Elysia marginata</name>
    <dbReference type="NCBI Taxonomy" id="1093978"/>
    <lineage>
        <taxon>Eukaryota</taxon>
        <taxon>Metazoa</taxon>
        <taxon>Spiralia</taxon>
        <taxon>Lophotrochozoa</taxon>
        <taxon>Mollusca</taxon>
        <taxon>Gastropoda</taxon>
        <taxon>Heterobranchia</taxon>
        <taxon>Euthyneura</taxon>
        <taxon>Panpulmonata</taxon>
        <taxon>Sacoglossa</taxon>
        <taxon>Placobranchoidea</taxon>
        <taxon>Plakobranchidae</taxon>
        <taxon>Elysia</taxon>
    </lineage>
</organism>
<dbReference type="PANTHER" id="PTHR11537:SF254">
    <property type="entry name" value="POTASSIUM VOLTAGE-GATED CHANNEL PROTEIN SHAB"/>
    <property type="match status" value="1"/>
</dbReference>
<gene>
    <name evidence="10" type="ORF">ElyMa_006125400</name>
</gene>
<evidence type="ECO:0000256" key="5">
    <source>
        <dbReference type="ARBA" id="ARBA00023065"/>
    </source>
</evidence>
<sequence length="156" mass="17571">MRLQRARTPPTVNMTSQEAGGGGGDRLDFNANDTQEPLLDKGSYSSDLTPGDESQTRPRSVTSRVQFNIGGVIFQTLEATVKRSKSKKFKLSDPTFLFRYYDHGRGEYFFDRDPEVFRSVLNYWRTGHLHVPASMCGPQVTCTKNSVSLTPNMKKL</sequence>
<dbReference type="EMBL" id="BMAT01012310">
    <property type="protein sequence ID" value="GFR89480.1"/>
    <property type="molecule type" value="Genomic_DNA"/>
</dbReference>
<comment type="caution">
    <text evidence="10">The sequence shown here is derived from an EMBL/GenBank/DDBJ whole genome shotgun (WGS) entry which is preliminary data.</text>
</comment>
<evidence type="ECO:0000256" key="8">
    <source>
        <dbReference type="SAM" id="MobiDB-lite"/>
    </source>
</evidence>
<evidence type="ECO:0000256" key="4">
    <source>
        <dbReference type="ARBA" id="ARBA00022989"/>
    </source>
</evidence>
<keyword evidence="5" id="KW-0406">Ion transport</keyword>
<dbReference type="AlphaFoldDB" id="A0AAV4GYM6"/>
<dbReference type="CDD" id="cd18317">
    <property type="entry name" value="BTB_POZ_Kv"/>
    <property type="match status" value="1"/>
</dbReference>
<reference evidence="10 11" key="1">
    <citation type="journal article" date="2021" name="Elife">
        <title>Chloroplast acquisition without the gene transfer in kleptoplastic sea slugs, Plakobranchus ocellatus.</title>
        <authorList>
            <person name="Maeda T."/>
            <person name="Takahashi S."/>
            <person name="Yoshida T."/>
            <person name="Shimamura S."/>
            <person name="Takaki Y."/>
            <person name="Nagai Y."/>
            <person name="Toyoda A."/>
            <person name="Suzuki Y."/>
            <person name="Arimoto A."/>
            <person name="Ishii H."/>
            <person name="Satoh N."/>
            <person name="Nishiyama T."/>
            <person name="Hasebe M."/>
            <person name="Maruyama T."/>
            <person name="Minagawa J."/>
            <person name="Obokata J."/>
            <person name="Shigenobu S."/>
        </authorList>
    </citation>
    <scope>NUCLEOTIDE SEQUENCE [LARGE SCALE GENOMIC DNA]</scope>
</reference>
<evidence type="ECO:0000256" key="2">
    <source>
        <dbReference type="ARBA" id="ARBA00022448"/>
    </source>
</evidence>
<keyword evidence="11" id="KW-1185">Reference proteome</keyword>
<keyword evidence="3" id="KW-0812">Transmembrane</keyword>
<protein>
    <submittedName>
        <fullName evidence="10">Potassium voltage-gated channel protein Shaw</fullName>
    </submittedName>
</protein>
<keyword evidence="7" id="KW-0407">Ion channel</keyword>
<evidence type="ECO:0000259" key="9">
    <source>
        <dbReference type="Pfam" id="PF02214"/>
    </source>
</evidence>
<name>A0AAV4GYM6_9GAST</name>
<keyword evidence="4" id="KW-1133">Transmembrane helix</keyword>
<evidence type="ECO:0000313" key="10">
    <source>
        <dbReference type="EMBL" id="GFR89480.1"/>
    </source>
</evidence>
<dbReference type="PRINTS" id="PR01498">
    <property type="entry name" value="SHAWCHANNEL"/>
</dbReference>
<feature type="domain" description="Potassium channel tetramerisation-type BTB" evidence="9">
    <location>
        <begin position="65"/>
        <end position="139"/>
    </location>
</feature>
<dbReference type="GO" id="GO:0008076">
    <property type="term" value="C:voltage-gated potassium channel complex"/>
    <property type="evidence" value="ECO:0007669"/>
    <property type="project" value="InterPro"/>
</dbReference>
<dbReference type="GO" id="GO:0005249">
    <property type="term" value="F:voltage-gated potassium channel activity"/>
    <property type="evidence" value="ECO:0007669"/>
    <property type="project" value="InterPro"/>
</dbReference>
<evidence type="ECO:0000256" key="3">
    <source>
        <dbReference type="ARBA" id="ARBA00022692"/>
    </source>
</evidence>
<dbReference type="InterPro" id="IPR003974">
    <property type="entry name" value="K_chnl_volt-dep_Kv3"/>
</dbReference>
<keyword evidence="2" id="KW-0813">Transport</keyword>
<feature type="region of interest" description="Disordered" evidence="8">
    <location>
        <begin position="1"/>
        <end position="62"/>
    </location>
</feature>
<evidence type="ECO:0000256" key="6">
    <source>
        <dbReference type="ARBA" id="ARBA00023136"/>
    </source>
</evidence>
<keyword evidence="6" id="KW-0472">Membrane</keyword>
<dbReference type="InterPro" id="IPR028325">
    <property type="entry name" value="VG_K_chnl"/>
</dbReference>
<dbReference type="Gene3D" id="3.30.710.10">
    <property type="entry name" value="Potassium Channel Kv1.1, Chain A"/>
    <property type="match status" value="1"/>
</dbReference>
<evidence type="ECO:0000313" key="11">
    <source>
        <dbReference type="Proteomes" id="UP000762676"/>
    </source>
</evidence>
<dbReference type="Pfam" id="PF02214">
    <property type="entry name" value="BTB_2"/>
    <property type="match status" value="1"/>
</dbReference>